<dbReference type="STRING" id="2163413.A0A4P6XPM2"/>
<evidence type="ECO:0000256" key="2">
    <source>
        <dbReference type="ARBA" id="ARBA00010427"/>
    </source>
</evidence>
<evidence type="ECO:0000256" key="3">
    <source>
        <dbReference type="ARBA" id="ARBA00023163"/>
    </source>
</evidence>
<dbReference type="InterPro" id="IPR007852">
    <property type="entry name" value="Cdc73/Parafibromin"/>
</dbReference>
<dbReference type="GO" id="GO:0016593">
    <property type="term" value="C:Cdc73/Paf1 complex"/>
    <property type="evidence" value="ECO:0007669"/>
    <property type="project" value="InterPro"/>
</dbReference>
<accession>A0A4P6XPM2</accession>
<dbReference type="PANTHER" id="PTHR12466:SF8">
    <property type="entry name" value="PARAFIBROMIN"/>
    <property type="match status" value="1"/>
</dbReference>
<evidence type="ECO:0000259" key="5">
    <source>
        <dbReference type="Pfam" id="PF05179"/>
    </source>
</evidence>
<reference evidence="7" key="1">
    <citation type="submission" date="2019-03" db="EMBL/GenBank/DDBJ databases">
        <title>Snf2 controls pulcherriminic acid biosynthesis and connects pigmentation and antifungal activity of the yeast Metschnikowia pulcherrima.</title>
        <authorList>
            <person name="Gore-Lloyd D."/>
            <person name="Sumann I."/>
            <person name="Brachmann A.O."/>
            <person name="Schneeberger K."/>
            <person name="Ortiz-Merino R.A."/>
            <person name="Moreno-Beltran M."/>
            <person name="Schlaefli M."/>
            <person name="Kirner P."/>
            <person name="Santos Kron A."/>
            <person name="Wolfe K.H."/>
            <person name="Piel J."/>
            <person name="Ahrens C.H."/>
            <person name="Henk D."/>
            <person name="Freimoser F.M."/>
        </authorList>
    </citation>
    <scope>NUCLEOTIDE SEQUENCE [LARGE SCALE GENOMIC DNA]</scope>
    <source>
        <strain evidence="7">APC 1.2</strain>
    </source>
</reference>
<dbReference type="GO" id="GO:0006368">
    <property type="term" value="P:transcription elongation by RNA polymerase II"/>
    <property type="evidence" value="ECO:0007669"/>
    <property type="project" value="InterPro"/>
</dbReference>
<keyword evidence="7" id="KW-1185">Reference proteome</keyword>
<sequence>MDAVARLRQAIMANEPVELKTVGDVETAAETMKDATHVRLGEGPASALYSLDALTNFYNEDEQQTLRPVLFCWFHDKSSIVDYKTACLEQGIADFKFLVKAELTTWLSGKSDLCKFIKTAEKDALKTSESGAEPAAKRQKADPQLARVMQHEVDSLDHNAALRGTKNVMLRNLISDAKKFTAQLKRAKPLKTNARSSVLVKKQPIIIVSPATTALLSLSNIKEFLEEGRFVEPDLKRSENNVVTISRPLDRFVPAAQLIMVVDNVDLFTKPEYWDRVIAIFTTGQTWQFAKFKYSRPEVLFQHYHGFYVGYLGDIVPKQIADWNVSVVSVDRGEKRFRDKMIVRDLWTQLDKTLAAKNYGV</sequence>
<dbReference type="GO" id="GO:0032968">
    <property type="term" value="P:positive regulation of transcription elongation by RNA polymerase II"/>
    <property type="evidence" value="ECO:0007669"/>
    <property type="project" value="TreeGrafter"/>
</dbReference>
<evidence type="ECO:0000256" key="4">
    <source>
        <dbReference type="ARBA" id="ARBA00023242"/>
    </source>
</evidence>
<keyword evidence="3" id="KW-0804">Transcription</keyword>
<keyword evidence="4" id="KW-0539">Nucleus</keyword>
<comment type="similarity">
    <text evidence="2">Belongs to the CDC73 family.</text>
</comment>
<dbReference type="Gene3D" id="3.40.50.11990">
    <property type="entry name" value="RNA polymerase II accessory factor, Cdc73 C-terminal domain"/>
    <property type="match status" value="1"/>
</dbReference>
<dbReference type="EMBL" id="CP034457">
    <property type="protein sequence ID" value="QBM87781.1"/>
    <property type="molecule type" value="Genomic_DNA"/>
</dbReference>
<evidence type="ECO:0000313" key="7">
    <source>
        <dbReference type="Proteomes" id="UP000292447"/>
    </source>
</evidence>
<name>A0A4P6XPM2_9ASCO</name>
<protein>
    <submittedName>
        <fullName evidence="6">Parafibromin</fullName>
    </submittedName>
</protein>
<dbReference type="Proteomes" id="UP000292447">
    <property type="component" value="Chromosome II"/>
</dbReference>
<gene>
    <name evidence="6" type="primary">MPUL0B09930</name>
    <name evidence="6" type="ORF">METSCH_B09930</name>
</gene>
<feature type="domain" description="Cell division control protein 73 C-terminal" evidence="5">
    <location>
        <begin position="201"/>
        <end position="352"/>
    </location>
</feature>
<proteinExistence type="inferred from homology"/>
<dbReference type="AlphaFoldDB" id="A0A4P6XPM2"/>
<organism evidence="6 7">
    <name type="scientific">Metschnikowia aff. pulcherrima</name>
    <dbReference type="NCBI Taxonomy" id="2163413"/>
    <lineage>
        <taxon>Eukaryota</taxon>
        <taxon>Fungi</taxon>
        <taxon>Dikarya</taxon>
        <taxon>Ascomycota</taxon>
        <taxon>Saccharomycotina</taxon>
        <taxon>Pichiomycetes</taxon>
        <taxon>Metschnikowiaceae</taxon>
        <taxon>Metschnikowia</taxon>
    </lineage>
</organism>
<dbReference type="InterPro" id="IPR031336">
    <property type="entry name" value="CDC73_C"/>
</dbReference>
<dbReference type="Pfam" id="PF05179">
    <property type="entry name" value="CDC73_C"/>
    <property type="match status" value="1"/>
</dbReference>
<evidence type="ECO:0000313" key="6">
    <source>
        <dbReference type="EMBL" id="QBM87781.1"/>
    </source>
</evidence>
<evidence type="ECO:0000256" key="1">
    <source>
        <dbReference type="ARBA" id="ARBA00004123"/>
    </source>
</evidence>
<comment type="subcellular location">
    <subcellularLocation>
        <location evidence="1">Nucleus</location>
    </subcellularLocation>
</comment>
<dbReference type="PANTHER" id="PTHR12466">
    <property type="entry name" value="CDC73 DOMAIN PROTEIN"/>
    <property type="match status" value="1"/>
</dbReference>
<dbReference type="InterPro" id="IPR038103">
    <property type="entry name" value="CDC73_C_sf"/>
</dbReference>
<dbReference type="GO" id="GO:0000993">
    <property type="term" value="F:RNA polymerase II complex binding"/>
    <property type="evidence" value="ECO:0007669"/>
    <property type="project" value="TreeGrafter"/>
</dbReference>